<evidence type="ECO:0000256" key="5">
    <source>
        <dbReference type="ARBA" id="ARBA00023136"/>
    </source>
</evidence>
<evidence type="ECO:0000313" key="9">
    <source>
        <dbReference type="EMBL" id="CAJ1405568.1"/>
    </source>
</evidence>
<keyword evidence="3" id="KW-0106">Calcium</keyword>
<gene>
    <name evidence="9" type="ORF">EVOR1521_LOCUS27740</name>
</gene>
<dbReference type="GO" id="GO:0005509">
    <property type="term" value="F:calcium ion binding"/>
    <property type="evidence" value="ECO:0007669"/>
    <property type="project" value="InterPro"/>
</dbReference>
<keyword evidence="10" id="KW-1185">Reference proteome</keyword>
<feature type="transmembrane region" description="Helical" evidence="7">
    <location>
        <begin position="162"/>
        <end position="185"/>
    </location>
</feature>
<dbReference type="PROSITE" id="PS50222">
    <property type="entry name" value="EF_HAND_2"/>
    <property type="match status" value="2"/>
</dbReference>
<protein>
    <recommendedName>
        <fullName evidence="8">EF-hand domain-containing protein</fullName>
    </recommendedName>
</protein>
<dbReference type="InterPro" id="IPR043203">
    <property type="entry name" value="VGCC_Ca_Na"/>
</dbReference>
<dbReference type="SUPFAM" id="SSF81324">
    <property type="entry name" value="Voltage-gated potassium channels"/>
    <property type="match status" value="1"/>
</dbReference>
<evidence type="ECO:0000256" key="1">
    <source>
        <dbReference type="ARBA" id="ARBA00004141"/>
    </source>
</evidence>
<proteinExistence type="predicted"/>
<evidence type="ECO:0000256" key="6">
    <source>
        <dbReference type="SAM" id="MobiDB-lite"/>
    </source>
</evidence>
<keyword evidence="2 7" id="KW-0812">Transmembrane</keyword>
<sequence>MASATSPSVPMARVPVPMVDRSSDRSSRSSERPNDRPNNLPSDLPRWNSSATSASCPQSPQSAHGASPEDPMEQYDSNASSSRLSSKKKSTPGIALHGDFIKADTMSEHPEDNDRLQKLQMLANRAATHKYVTHFMAVVILFDAYCNCVDIDSRAELSPTPAYVAIGAGMCLLLYTIEMAILLFARGCVILKDFMVGIDLGVILCGYAEMILDGVTPDLAARIGILRILRLARIMRLLRLLRRTRALRELQKLVIMMSTCLKALLWSFVFCFVIMTIWAMLLVELVYPLILDMDKSTTVFSDCEQCIRATSSVMHANLLLFKTVIAGDSWGLIAVPVIETHPATAVIFVGSLLTLVFGVLNLIVAVVVDTFADARDRDILNLAEEMEADVDADRRFLEKMFNRIDSDGSGQLTLEQLVQGARKDHEFQSRLRVMDIDEIDLHQLFEMIDTDCSGFIEAPEFIRPLSRWVHDSKTAPRFIKYNMMRTMHQQDEMIKEQEDFRKFVQRQFHGVSQRIDDLASCLPPLISRRVPAYDSWERNVTEPLEELEEAHTREEDFVEQPRLSQKVTLKRLESQSEDGVKDAMERLGRIVLRATELALKDSSGMIESMLLDMGQVQSGVEMHTFRQRENRRHDYGFIEAFPRRQREKSEDGFALDLAIDLPDTARPGKPPEPLEPKPAVGVS</sequence>
<dbReference type="Gene3D" id="1.10.287.70">
    <property type="match status" value="1"/>
</dbReference>
<feature type="compositionally biased region" description="Basic and acidic residues" evidence="6">
    <location>
        <begin position="21"/>
        <end position="35"/>
    </location>
</feature>
<evidence type="ECO:0000313" key="10">
    <source>
        <dbReference type="Proteomes" id="UP001178507"/>
    </source>
</evidence>
<evidence type="ECO:0000256" key="4">
    <source>
        <dbReference type="ARBA" id="ARBA00022989"/>
    </source>
</evidence>
<reference evidence="9" key="1">
    <citation type="submission" date="2023-08" db="EMBL/GenBank/DDBJ databases">
        <authorList>
            <person name="Chen Y."/>
            <person name="Shah S."/>
            <person name="Dougan E. K."/>
            <person name="Thang M."/>
            <person name="Chan C."/>
        </authorList>
    </citation>
    <scope>NUCLEOTIDE SEQUENCE</scope>
</reference>
<dbReference type="SUPFAM" id="SSF47473">
    <property type="entry name" value="EF-hand"/>
    <property type="match status" value="1"/>
</dbReference>
<organism evidence="9 10">
    <name type="scientific">Effrenium voratum</name>
    <dbReference type="NCBI Taxonomy" id="2562239"/>
    <lineage>
        <taxon>Eukaryota</taxon>
        <taxon>Sar</taxon>
        <taxon>Alveolata</taxon>
        <taxon>Dinophyceae</taxon>
        <taxon>Suessiales</taxon>
        <taxon>Symbiodiniaceae</taxon>
        <taxon>Effrenium</taxon>
    </lineage>
</organism>
<comment type="subcellular location">
    <subcellularLocation>
        <location evidence="1">Membrane</location>
        <topology evidence="1">Multi-pass membrane protein</topology>
    </subcellularLocation>
</comment>
<evidence type="ECO:0000259" key="8">
    <source>
        <dbReference type="PROSITE" id="PS50222"/>
    </source>
</evidence>
<dbReference type="CDD" id="cd00051">
    <property type="entry name" value="EFh"/>
    <property type="match status" value="1"/>
</dbReference>
<accession>A0AA36JIE1</accession>
<keyword evidence="5 7" id="KW-0472">Membrane</keyword>
<evidence type="ECO:0000256" key="3">
    <source>
        <dbReference type="ARBA" id="ARBA00022837"/>
    </source>
</evidence>
<dbReference type="EMBL" id="CAUJNA010003591">
    <property type="protein sequence ID" value="CAJ1405568.1"/>
    <property type="molecule type" value="Genomic_DNA"/>
</dbReference>
<dbReference type="Gene3D" id="1.20.120.350">
    <property type="entry name" value="Voltage-gated potassium channels. Chain C"/>
    <property type="match status" value="1"/>
</dbReference>
<dbReference type="InterPro" id="IPR018247">
    <property type="entry name" value="EF_Hand_1_Ca_BS"/>
</dbReference>
<dbReference type="GO" id="GO:0005248">
    <property type="term" value="F:voltage-gated sodium channel activity"/>
    <property type="evidence" value="ECO:0007669"/>
    <property type="project" value="TreeGrafter"/>
</dbReference>
<feature type="transmembrane region" description="Helical" evidence="7">
    <location>
        <begin position="263"/>
        <end position="290"/>
    </location>
</feature>
<feature type="transmembrane region" description="Helical" evidence="7">
    <location>
        <begin position="345"/>
        <end position="368"/>
    </location>
</feature>
<dbReference type="Pfam" id="PF13499">
    <property type="entry name" value="EF-hand_7"/>
    <property type="match status" value="1"/>
</dbReference>
<evidence type="ECO:0000256" key="7">
    <source>
        <dbReference type="SAM" id="Phobius"/>
    </source>
</evidence>
<dbReference type="Gene3D" id="1.10.238.10">
    <property type="entry name" value="EF-hand"/>
    <property type="match status" value="1"/>
</dbReference>
<feature type="domain" description="EF-hand" evidence="8">
    <location>
        <begin position="392"/>
        <end position="427"/>
    </location>
</feature>
<keyword evidence="4 7" id="KW-1133">Transmembrane helix</keyword>
<dbReference type="SMART" id="SM00054">
    <property type="entry name" value="EFh"/>
    <property type="match status" value="2"/>
</dbReference>
<feature type="region of interest" description="Disordered" evidence="6">
    <location>
        <begin position="1"/>
        <end position="93"/>
    </location>
</feature>
<dbReference type="AlphaFoldDB" id="A0AA36JIE1"/>
<feature type="region of interest" description="Disordered" evidence="6">
    <location>
        <begin position="660"/>
        <end position="683"/>
    </location>
</feature>
<evidence type="ECO:0000256" key="2">
    <source>
        <dbReference type="ARBA" id="ARBA00022692"/>
    </source>
</evidence>
<dbReference type="PROSITE" id="PS00018">
    <property type="entry name" value="EF_HAND_1"/>
    <property type="match status" value="1"/>
</dbReference>
<dbReference type="InterPro" id="IPR011992">
    <property type="entry name" value="EF-hand-dom_pair"/>
</dbReference>
<dbReference type="InterPro" id="IPR002048">
    <property type="entry name" value="EF_hand_dom"/>
</dbReference>
<comment type="caution">
    <text evidence="9">The sequence shown here is derived from an EMBL/GenBank/DDBJ whole genome shotgun (WGS) entry which is preliminary data.</text>
</comment>
<dbReference type="Pfam" id="PF00520">
    <property type="entry name" value="Ion_trans"/>
    <property type="match status" value="1"/>
</dbReference>
<dbReference type="InterPro" id="IPR027359">
    <property type="entry name" value="Volt_channel_dom_sf"/>
</dbReference>
<dbReference type="PANTHER" id="PTHR10037">
    <property type="entry name" value="VOLTAGE-GATED CATION CHANNEL CALCIUM AND SODIUM"/>
    <property type="match status" value="1"/>
</dbReference>
<dbReference type="Proteomes" id="UP001178507">
    <property type="component" value="Unassembled WGS sequence"/>
</dbReference>
<dbReference type="InterPro" id="IPR005821">
    <property type="entry name" value="Ion_trans_dom"/>
</dbReference>
<name>A0AA36JIE1_9DINO</name>
<dbReference type="GO" id="GO:0001518">
    <property type="term" value="C:voltage-gated sodium channel complex"/>
    <property type="evidence" value="ECO:0007669"/>
    <property type="project" value="TreeGrafter"/>
</dbReference>
<feature type="compositionally biased region" description="Polar residues" evidence="6">
    <location>
        <begin position="47"/>
        <end position="64"/>
    </location>
</feature>
<feature type="domain" description="EF-hand" evidence="8">
    <location>
        <begin position="436"/>
        <end position="471"/>
    </location>
</feature>
<dbReference type="PANTHER" id="PTHR10037:SF62">
    <property type="entry name" value="SODIUM CHANNEL PROTEIN 60E"/>
    <property type="match status" value="1"/>
</dbReference>